<comment type="caution">
    <text evidence="1">The sequence shown here is derived from an EMBL/GenBank/DDBJ whole genome shotgun (WGS) entry which is preliminary data.</text>
</comment>
<sequence>MSVINLIDDDDNEAEIATLAGRALREKGIEVAQRETVMYVVNDTIVSKAPNSAPVVIKRLSGRNPELAQRVASRGTFKIKKRKVSKD</sequence>
<evidence type="ECO:0000313" key="1">
    <source>
        <dbReference type="EMBL" id="PJI31346.1"/>
    </source>
</evidence>
<proteinExistence type="predicted"/>
<dbReference type="Proteomes" id="UP000242351">
    <property type="component" value="Unassembled WGS sequence"/>
</dbReference>
<name>A0A2H9UI13_9GAMM</name>
<protein>
    <submittedName>
        <fullName evidence="1">Uncharacterized protein</fullName>
    </submittedName>
</protein>
<reference evidence="1 2" key="1">
    <citation type="submission" date="2017-11" db="EMBL/GenBank/DDBJ databases">
        <authorList>
            <person name="Han C.G."/>
        </authorList>
    </citation>
    <scope>NUCLEOTIDE SEQUENCE [LARGE SCALE GENOMIC DNA]</scope>
    <source>
        <strain evidence="1 2">ANC 5347</strain>
    </source>
</reference>
<evidence type="ECO:0000313" key="2">
    <source>
        <dbReference type="Proteomes" id="UP000242351"/>
    </source>
</evidence>
<accession>A0A2H9UI13</accession>
<organism evidence="1 2">
    <name type="scientific">Acinetobacter pseudolwoffii</name>
    <dbReference type="NCBI Taxonomy" id="2053287"/>
    <lineage>
        <taxon>Bacteria</taxon>
        <taxon>Pseudomonadati</taxon>
        <taxon>Pseudomonadota</taxon>
        <taxon>Gammaproteobacteria</taxon>
        <taxon>Moraxellales</taxon>
        <taxon>Moraxellaceae</taxon>
        <taxon>Acinetobacter</taxon>
    </lineage>
</organism>
<dbReference type="AlphaFoldDB" id="A0A2H9UI13"/>
<dbReference type="RefSeq" id="WP_100358191.1">
    <property type="nucleotide sequence ID" value="NZ_JAMXXJ010000054.1"/>
</dbReference>
<gene>
    <name evidence="1" type="ORF">CU320_14655</name>
</gene>
<dbReference type="EMBL" id="PGOZ01000029">
    <property type="protein sequence ID" value="PJI31346.1"/>
    <property type="molecule type" value="Genomic_DNA"/>
</dbReference>
<reference evidence="1 2" key="2">
    <citation type="submission" date="2017-12" db="EMBL/GenBank/DDBJ databases">
        <title>Revising the taxonomy of the Acinetobacter lwoffii group: the description of Acinetobacter pseudolwoffii sp. nov. and emended description of Acinetobacter lwoffii.</title>
        <authorList>
            <person name="Nemec A."/>
        </authorList>
    </citation>
    <scope>NUCLEOTIDE SEQUENCE [LARGE SCALE GENOMIC DNA]</scope>
    <source>
        <strain evidence="1 2">ANC 5347</strain>
    </source>
</reference>